<sequence>MASPQKSSTSIPFPSDWGIHATIAGRPIIWGVLTLHSITNNRVSGTINFRGTPIPINGYWNESSKQLTFQTPYASFSGHLTLFDDAGIHIRHLLFSGPLIMNPPSLQAGEHGTWIATTNTNLTGPPIKGNLLPPAGVFVTSNLLYGR</sequence>
<dbReference type="RefSeq" id="WP_025727125.1">
    <property type="nucleotide sequence ID" value="NZ_JAAIWK010000004.1"/>
</dbReference>
<protein>
    <submittedName>
        <fullName evidence="1">Uncharacterized protein</fullName>
    </submittedName>
</protein>
<reference evidence="1 3" key="1">
    <citation type="submission" date="2014-10" db="EMBL/GenBank/DDBJ databases">
        <title>Draft genome of phytase producing Bacillus ginsengihumi strain M2.11.</title>
        <authorList>
            <person name="Toymentseva A."/>
            <person name="Boulygina E.A."/>
            <person name="Kazakov S.V."/>
            <person name="Kayumov I."/>
            <person name="Suleimanova A.D."/>
            <person name="Mardanova A.M."/>
            <person name="Maria S.N."/>
            <person name="Sergey M.Y."/>
            <person name="Sharipova M.R."/>
        </authorList>
    </citation>
    <scope>NUCLEOTIDE SEQUENCE [LARGE SCALE GENOMIC DNA]</scope>
    <source>
        <strain evidence="1 3">M2.11</strain>
    </source>
</reference>
<dbReference type="OrthoDB" id="2934265at2"/>
<gene>
    <name evidence="2" type="ORF">G4D61_04480</name>
    <name evidence="1" type="ORF">NG54_03040</name>
</gene>
<proteinExistence type="predicted"/>
<evidence type="ECO:0000313" key="4">
    <source>
        <dbReference type="Proteomes" id="UP000476934"/>
    </source>
</evidence>
<dbReference type="Proteomes" id="UP000476934">
    <property type="component" value="Unassembled WGS sequence"/>
</dbReference>
<name>A0A0A6VDX5_9BACI</name>
<dbReference type="EMBL" id="JRUN01000005">
    <property type="protein sequence ID" value="KHD86470.1"/>
    <property type="molecule type" value="Genomic_DNA"/>
</dbReference>
<comment type="caution">
    <text evidence="1">The sequence shown here is derived from an EMBL/GenBank/DDBJ whole genome shotgun (WGS) entry which is preliminary data.</text>
</comment>
<accession>A0A0A6VDX5</accession>
<keyword evidence="4" id="KW-1185">Reference proteome</keyword>
<reference evidence="2" key="2">
    <citation type="submission" date="2020-02" db="EMBL/GenBank/DDBJ databases">
        <authorList>
            <person name="Feng H."/>
        </authorList>
    </citation>
    <scope>NUCLEOTIDE SEQUENCE [LARGE SCALE GENOMIC DNA]</scope>
    <source>
        <strain evidence="2">Gsoil 114</strain>
    </source>
</reference>
<evidence type="ECO:0000313" key="2">
    <source>
        <dbReference type="EMBL" id="NEY19223.1"/>
    </source>
</evidence>
<reference evidence="2 4" key="3">
    <citation type="submission" date="2020-03" db="EMBL/GenBank/DDBJ databases">
        <title>Bacillus aquiflavi sp. nov., isolated from yellow water of strong flavor Chinese baijiu in Yibin region of China.</title>
        <authorList>
            <person name="Xie J."/>
        </authorList>
    </citation>
    <scope>NUCLEOTIDE SEQUENCE [LARGE SCALE GENOMIC DNA]</scope>
    <source>
        <strain evidence="2 4">Gsoil 114</strain>
    </source>
</reference>
<organism evidence="1 3">
    <name type="scientific">Heyndrickxia ginsengihumi</name>
    <dbReference type="NCBI Taxonomy" id="363870"/>
    <lineage>
        <taxon>Bacteria</taxon>
        <taxon>Bacillati</taxon>
        <taxon>Bacillota</taxon>
        <taxon>Bacilli</taxon>
        <taxon>Bacillales</taxon>
        <taxon>Bacillaceae</taxon>
        <taxon>Heyndrickxia</taxon>
    </lineage>
</organism>
<dbReference type="AlphaFoldDB" id="A0A0A6VDX5"/>
<dbReference type="Proteomes" id="UP000030588">
    <property type="component" value="Unassembled WGS sequence"/>
</dbReference>
<dbReference type="EMBL" id="JAAIWK010000004">
    <property type="protein sequence ID" value="NEY19223.1"/>
    <property type="molecule type" value="Genomic_DNA"/>
</dbReference>
<evidence type="ECO:0000313" key="3">
    <source>
        <dbReference type="Proteomes" id="UP000030588"/>
    </source>
</evidence>
<evidence type="ECO:0000313" key="1">
    <source>
        <dbReference type="EMBL" id="KHD86470.1"/>
    </source>
</evidence>